<feature type="transmembrane region" description="Helical" evidence="1">
    <location>
        <begin position="229"/>
        <end position="248"/>
    </location>
</feature>
<evidence type="ECO:0000313" key="3">
    <source>
        <dbReference type="Proteomes" id="UP000556436"/>
    </source>
</evidence>
<protein>
    <recommendedName>
        <fullName evidence="4">ABC-2 family transporter protein</fullName>
    </recommendedName>
</protein>
<reference evidence="2 3" key="1">
    <citation type="submission" date="2020-08" db="EMBL/GenBank/DDBJ databases">
        <title>Genomic Encyclopedia of Type Strains, Phase III (KMG-III): the genomes of soil and plant-associated and newly described type strains.</title>
        <authorList>
            <person name="Whitman W."/>
        </authorList>
    </citation>
    <scope>NUCLEOTIDE SEQUENCE [LARGE SCALE GENOMIC DNA]</scope>
    <source>
        <strain evidence="2 3">CECT 3265</strain>
    </source>
</reference>
<keyword evidence="1" id="KW-0812">Transmembrane</keyword>
<sequence>MAASASPRAEARNILIIVAIVQFVIGGWFSWSASRAAPRDLPVLVVAGTPAVVDALREAAPGAYEIKEAADEDAADRALRHREAYGAFVPRSGGELDLRIASAASPVVAQTLIRQAGELTGKPVRVTDVVPADADDRHGAGAAMGFLPLLITAVIAALLFVLKVAGGRARLLGVVGFAVASGLVSSLGLTHVSGVLPGGYLANAAIVALLELAMAGVITGLGSLIGPPGVAVGAVLMFVVGNPLSGMASAPEMLPQPLGTVGQFLPPGAAATLFRSVGSFDGAGAGGPVLVLAVWSLIGLGLLYAGARRTAPKLASVTVSDPLQAAARSSR</sequence>
<feature type="transmembrane region" description="Helical" evidence="1">
    <location>
        <begin position="285"/>
        <end position="305"/>
    </location>
</feature>
<feature type="transmembrane region" description="Helical" evidence="1">
    <location>
        <begin position="169"/>
        <end position="188"/>
    </location>
</feature>
<proteinExistence type="predicted"/>
<evidence type="ECO:0000256" key="1">
    <source>
        <dbReference type="SAM" id="Phobius"/>
    </source>
</evidence>
<name>A0A7W7PGD1_STRNE</name>
<keyword evidence="3" id="KW-1185">Reference proteome</keyword>
<comment type="caution">
    <text evidence="2">The sequence shown here is derived from an EMBL/GenBank/DDBJ whole genome shotgun (WGS) entry which is preliminary data.</text>
</comment>
<dbReference type="RefSeq" id="WP_184734615.1">
    <property type="nucleotide sequence ID" value="NZ_BMRW01000009.1"/>
</dbReference>
<evidence type="ECO:0000313" key="2">
    <source>
        <dbReference type="EMBL" id="MBB4887615.1"/>
    </source>
</evidence>
<keyword evidence="1" id="KW-1133">Transmembrane helix</keyword>
<evidence type="ECO:0008006" key="4">
    <source>
        <dbReference type="Google" id="ProtNLM"/>
    </source>
</evidence>
<dbReference type="EMBL" id="JACHJG010000007">
    <property type="protein sequence ID" value="MBB4887615.1"/>
    <property type="molecule type" value="Genomic_DNA"/>
</dbReference>
<dbReference type="Proteomes" id="UP000556436">
    <property type="component" value="Unassembled WGS sequence"/>
</dbReference>
<dbReference type="AlphaFoldDB" id="A0A7W7PGD1"/>
<keyword evidence="1" id="KW-0472">Membrane</keyword>
<accession>A0A7W7PGD1</accession>
<feature type="transmembrane region" description="Helical" evidence="1">
    <location>
        <begin position="12"/>
        <end position="31"/>
    </location>
</feature>
<organism evidence="2 3">
    <name type="scientific">Streptomyces netropsis</name>
    <name type="common">Streptoverticillium netropsis</name>
    <dbReference type="NCBI Taxonomy" id="55404"/>
    <lineage>
        <taxon>Bacteria</taxon>
        <taxon>Bacillati</taxon>
        <taxon>Actinomycetota</taxon>
        <taxon>Actinomycetes</taxon>
        <taxon>Kitasatosporales</taxon>
        <taxon>Streptomycetaceae</taxon>
        <taxon>Streptomyces</taxon>
    </lineage>
</organism>
<feature type="transmembrane region" description="Helical" evidence="1">
    <location>
        <begin position="140"/>
        <end position="162"/>
    </location>
</feature>
<feature type="transmembrane region" description="Helical" evidence="1">
    <location>
        <begin position="200"/>
        <end position="222"/>
    </location>
</feature>
<gene>
    <name evidence="2" type="ORF">FHS38_003669</name>
</gene>